<evidence type="ECO:0000313" key="2">
    <source>
        <dbReference type="EMBL" id="AMY11317.1"/>
    </source>
</evidence>
<feature type="region of interest" description="Disordered" evidence="1">
    <location>
        <begin position="188"/>
        <end position="212"/>
    </location>
</feature>
<feature type="compositionally biased region" description="Basic and acidic residues" evidence="1">
    <location>
        <begin position="1"/>
        <end position="13"/>
    </location>
</feature>
<accession>A0A143PRH6</accession>
<evidence type="ECO:0008006" key="4">
    <source>
        <dbReference type="Google" id="ProtNLM"/>
    </source>
</evidence>
<feature type="region of interest" description="Disordered" evidence="1">
    <location>
        <begin position="1"/>
        <end position="26"/>
    </location>
</feature>
<evidence type="ECO:0000313" key="3">
    <source>
        <dbReference type="Proteomes" id="UP000076079"/>
    </source>
</evidence>
<sequence length="212" mass="22941">MRMKEDLRSRVERSTFMASAQGHPSGLGEVQDRCRVHAFSGWCVMGTRVSASMVRPLVVLGFLFGVQSPSLAQAPVPAASAEPVPAVHGTPESKLIQSVTFTPVVAFAGADLRVVVRVTPDAGNRRLQLSIDAPTFYASTERQLDGMEGARAHTFSVKELPAGDYQIVATLEGSSGVRSRVTRSFKVMGEDDSQLQQQETRPAQRRRGRGTS</sequence>
<dbReference type="KEGG" id="abac:LuPra_04567"/>
<dbReference type="STRING" id="1855912.LuPra_04567"/>
<feature type="compositionally biased region" description="Basic residues" evidence="1">
    <location>
        <begin position="203"/>
        <end position="212"/>
    </location>
</feature>
<reference evidence="3" key="2">
    <citation type="submission" date="2016-04" db="EMBL/GenBank/DDBJ databases">
        <title>First Complete Genome Sequence of a Subdivision 6 Acidobacterium.</title>
        <authorList>
            <person name="Huang S."/>
            <person name="Vieira S."/>
            <person name="Bunk B."/>
            <person name="Riedel T."/>
            <person name="Sproeer C."/>
            <person name="Overmann J."/>
        </authorList>
    </citation>
    <scope>NUCLEOTIDE SEQUENCE [LARGE SCALE GENOMIC DNA]</scope>
    <source>
        <strain evidence="3">DSM 100886 HEG_-6_39</strain>
    </source>
</reference>
<keyword evidence="3" id="KW-1185">Reference proteome</keyword>
<dbReference type="Proteomes" id="UP000076079">
    <property type="component" value="Chromosome"/>
</dbReference>
<dbReference type="AlphaFoldDB" id="A0A143PRH6"/>
<name>A0A143PRH6_LUTPR</name>
<dbReference type="EMBL" id="CP015136">
    <property type="protein sequence ID" value="AMY11317.1"/>
    <property type="molecule type" value="Genomic_DNA"/>
</dbReference>
<reference evidence="2 3" key="1">
    <citation type="journal article" date="2016" name="Genome Announc.">
        <title>First Complete Genome Sequence of a Subdivision 6 Acidobacterium Strain.</title>
        <authorList>
            <person name="Huang S."/>
            <person name="Vieira S."/>
            <person name="Bunk B."/>
            <person name="Riedel T."/>
            <person name="Sproer C."/>
            <person name="Overmann J."/>
        </authorList>
    </citation>
    <scope>NUCLEOTIDE SEQUENCE [LARGE SCALE GENOMIC DNA]</scope>
    <source>
        <strain evidence="3">DSM 100886 HEG_-6_39</strain>
    </source>
</reference>
<protein>
    <recommendedName>
        <fullName evidence="4">YtkA-like domain-containing protein</fullName>
    </recommendedName>
</protein>
<evidence type="ECO:0000256" key="1">
    <source>
        <dbReference type="SAM" id="MobiDB-lite"/>
    </source>
</evidence>
<gene>
    <name evidence="2" type="ORF">LuPra_04567</name>
</gene>
<organism evidence="2 3">
    <name type="scientific">Luteitalea pratensis</name>
    <dbReference type="NCBI Taxonomy" id="1855912"/>
    <lineage>
        <taxon>Bacteria</taxon>
        <taxon>Pseudomonadati</taxon>
        <taxon>Acidobacteriota</taxon>
        <taxon>Vicinamibacteria</taxon>
        <taxon>Vicinamibacterales</taxon>
        <taxon>Vicinamibacteraceae</taxon>
        <taxon>Luteitalea</taxon>
    </lineage>
</organism>
<proteinExistence type="predicted"/>